<evidence type="ECO:0000313" key="3">
    <source>
        <dbReference type="EMBL" id="CAB4859081.1"/>
    </source>
</evidence>
<dbReference type="EMBL" id="CAFBLU010000001">
    <property type="protein sequence ID" value="CAB4859081.1"/>
    <property type="molecule type" value="Genomic_DNA"/>
</dbReference>
<dbReference type="PANTHER" id="PTHR45947:SF15">
    <property type="entry name" value="TEICHURONIC ACID BIOSYNTHESIS GLYCOSYLTRANSFERASE TUAC-RELATED"/>
    <property type="match status" value="1"/>
</dbReference>
<sequence>MRLLYVLERYPELSQTFVAQEILGLQELGCEVRVVTLSQGLSAAAPARARTADQAGRAKRLTALLRQGFQAPLATLSQLAREPNWPPPSGTARIRGALRIAPFVEDAKWADHIHSHFATEAADIGRLLGRATRTPFSFTAHGADAYSKSAQLALNIRAASFARAASPHVAEMLRNAAPDSPSAERVIEIPVAVDTERFASPTPYRAAGDVISIGRLVEKKGFSTLISAFASVQDSESLRGRALRVIGDGPLRASLEAQATAEGARVSFLGSLPHDQLMEHVWGAALFALTPQVTADGDRDGRPTVLIEAMAAGLPVLSTSIPGIDDLVTSAIGTLAEPGNITSVGLSLVSLLGLPPETRQRMGEQGISVAIPYGRTEVAKEILEAFQDGR</sequence>
<reference evidence="3" key="1">
    <citation type="submission" date="2020-05" db="EMBL/GenBank/DDBJ databases">
        <authorList>
            <person name="Chiriac C."/>
            <person name="Salcher M."/>
            <person name="Ghai R."/>
            <person name="Kavagutti S V."/>
        </authorList>
    </citation>
    <scope>NUCLEOTIDE SEQUENCE</scope>
</reference>
<name>A0A6J7CMR4_9ZZZZ</name>
<accession>A0A6J7CMR4</accession>
<evidence type="ECO:0000259" key="1">
    <source>
        <dbReference type="Pfam" id="PF00534"/>
    </source>
</evidence>
<dbReference type="Pfam" id="PF13439">
    <property type="entry name" value="Glyco_transf_4"/>
    <property type="match status" value="1"/>
</dbReference>
<dbReference type="Gene3D" id="3.40.50.2000">
    <property type="entry name" value="Glycogen Phosphorylase B"/>
    <property type="match status" value="2"/>
</dbReference>
<evidence type="ECO:0000259" key="2">
    <source>
        <dbReference type="Pfam" id="PF13439"/>
    </source>
</evidence>
<feature type="domain" description="Glycosyl transferase family 1" evidence="1">
    <location>
        <begin position="209"/>
        <end position="367"/>
    </location>
</feature>
<dbReference type="InterPro" id="IPR001296">
    <property type="entry name" value="Glyco_trans_1"/>
</dbReference>
<dbReference type="AlphaFoldDB" id="A0A6J7CMR4"/>
<organism evidence="3">
    <name type="scientific">freshwater metagenome</name>
    <dbReference type="NCBI Taxonomy" id="449393"/>
    <lineage>
        <taxon>unclassified sequences</taxon>
        <taxon>metagenomes</taxon>
        <taxon>ecological metagenomes</taxon>
    </lineage>
</organism>
<dbReference type="GO" id="GO:0016757">
    <property type="term" value="F:glycosyltransferase activity"/>
    <property type="evidence" value="ECO:0007669"/>
    <property type="project" value="InterPro"/>
</dbReference>
<protein>
    <submittedName>
        <fullName evidence="3">Unannotated protein</fullName>
    </submittedName>
</protein>
<proteinExistence type="predicted"/>
<dbReference type="PANTHER" id="PTHR45947">
    <property type="entry name" value="SULFOQUINOVOSYL TRANSFERASE SQD2"/>
    <property type="match status" value="1"/>
</dbReference>
<feature type="domain" description="Glycosyltransferase subfamily 4-like N-terminal" evidence="2">
    <location>
        <begin position="16"/>
        <end position="197"/>
    </location>
</feature>
<dbReference type="Pfam" id="PF00534">
    <property type="entry name" value="Glycos_transf_1"/>
    <property type="match status" value="1"/>
</dbReference>
<gene>
    <name evidence="3" type="ORF">UFOPK3444_00073</name>
</gene>
<dbReference type="SUPFAM" id="SSF53756">
    <property type="entry name" value="UDP-Glycosyltransferase/glycogen phosphorylase"/>
    <property type="match status" value="1"/>
</dbReference>
<dbReference type="InterPro" id="IPR050194">
    <property type="entry name" value="Glycosyltransferase_grp1"/>
</dbReference>
<dbReference type="InterPro" id="IPR028098">
    <property type="entry name" value="Glyco_trans_4-like_N"/>
</dbReference>